<keyword evidence="1" id="KW-0812">Transmembrane</keyword>
<name>A0A646LV00_ACIBA</name>
<keyword evidence="1" id="KW-1133">Transmembrane helix</keyword>
<evidence type="ECO:0000313" key="2">
    <source>
        <dbReference type="EMBL" id="MQZ28908.1"/>
    </source>
</evidence>
<dbReference type="EMBL" id="VYTF01000031">
    <property type="protein sequence ID" value="MQZ28908.1"/>
    <property type="molecule type" value="Genomic_DNA"/>
</dbReference>
<evidence type="ECO:0000256" key="1">
    <source>
        <dbReference type="SAM" id="Phobius"/>
    </source>
</evidence>
<proteinExistence type="predicted"/>
<sequence>MSKIINIEMSKKQHLILGIKVALFLGIALLLKTYLATPYEALNNALATVFATLTLISSIKWITAEISV</sequence>
<keyword evidence="1" id="KW-0472">Membrane</keyword>
<comment type="caution">
    <text evidence="2">The sequence shown here is derived from an EMBL/GenBank/DDBJ whole genome shotgun (WGS) entry which is preliminary data.</text>
</comment>
<dbReference type="RefSeq" id="WP_071216589.1">
    <property type="nucleotide sequence ID" value="NZ_JABESA010000282.1"/>
</dbReference>
<feature type="transmembrane region" description="Helical" evidence="1">
    <location>
        <begin position="41"/>
        <end position="62"/>
    </location>
</feature>
<accession>A0A646LV00</accession>
<organism evidence="2">
    <name type="scientific">Acinetobacter baumannii</name>
    <dbReference type="NCBI Taxonomy" id="470"/>
    <lineage>
        <taxon>Bacteria</taxon>
        <taxon>Pseudomonadati</taxon>
        <taxon>Pseudomonadota</taxon>
        <taxon>Gammaproteobacteria</taxon>
        <taxon>Moraxellales</taxon>
        <taxon>Moraxellaceae</taxon>
        <taxon>Acinetobacter</taxon>
        <taxon>Acinetobacter calcoaceticus/baumannii complex</taxon>
    </lineage>
</organism>
<dbReference type="AlphaFoldDB" id="A0A646LV00"/>
<protein>
    <submittedName>
        <fullName evidence="2">Uncharacterized protein</fullName>
    </submittedName>
</protein>
<feature type="transmembrane region" description="Helical" evidence="1">
    <location>
        <begin position="15"/>
        <end position="35"/>
    </location>
</feature>
<gene>
    <name evidence="2" type="ORF">F4T87_18125</name>
</gene>
<reference evidence="2" key="1">
    <citation type="submission" date="2019-09" db="EMBL/GenBank/DDBJ databases">
        <title>Distinct mechanisms of dissemination of NDM-1 metallo-beta-betalactamase in Acinetobacter species spp. in Argentina.</title>
        <authorList>
            <person name="Maria R.S."/>
            <person name="Adams M.D."/>
        </authorList>
    </citation>
    <scope>NUCLEOTIDE SEQUENCE</scope>
    <source>
        <strain evidence="2">AMA3</strain>
    </source>
</reference>